<dbReference type="CDD" id="cd00161">
    <property type="entry name" value="beta-trefoil_Ricin-like"/>
    <property type="match status" value="1"/>
</dbReference>
<proteinExistence type="predicted"/>
<dbReference type="InterPro" id="IPR000772">
    <property type="entry name" value="Ricin_B_lectin"/>
</dbReference>
<keyword evidence="3" id="KW-0378">Hydrolase</keyword>
<dbReference type="Pfam" id="PF14200">
    <property type="entry name" value="RicinB_lectin_2"/>
    <property type="match status" value="1"/>
</dbReference>
<dbReference type="OrthoDB" id="2505409at2"/>
<dbReference type="Gene3D" id="2.80.10.50">
    <property type="match status" value="1"/>
</dbReference>
<accession>C7Q3E9</accession>
<dbReference type="SUPFAM" id="SSF50370">
    <property type="entry name" value="Ricin B-like lectins"/>
    <property type="match status" value="1"/>
</dbReference>
<dbReference type="InParanoid" id="C7Q3E9"/>
<dbReference type="InterPro" id="IPR008928">
    <property type="entry name" value="6-hairpin_glycosidase_sf"/>
</dbReference>
<dbReference type="GO" id="GO:0016787">
    <property type="term" value="F:hydrolase activity"/>
    <property type="evidence" value="ECO:0007669"/>
    <property type="project" value="UniProtKB-KW"/>
</dbReference>
<dbReference type="RefSeq" id="WP_015795442.1">
    <property type="nucleotide sequence ID" value="NC_013131.1"/>
</dbReference>
<feature type="domain" description="Ricin B lectin" evidence="2">
    <location>
        <begin position="411"/>
        <end position="499"/>
    </location>
</feature>
<dbReference type="EMBL" id="CP001700">
    <property type="protein sequence ID" value="ACU75714.1"/>
    <property type="molecule type" value="Genomic_DNA"/>
</dbReference>
<dbReference type="PANTHER" id="PTHR47791">
    <property type="entry name" value="MEIOTICALLY UP-REGULATED GENE 191 PROTEIN"/>
    <property type="match status" value="1"/>
</dbReference>
<dbReference type="InterPro" id="IPR035992">
    <property type="entry name" value="Ricin_B-like_lectins"/>
</dbReference>
<evidence type="ECO:0000313" key="4">
    <source>
        <dbReference type="Proteomes" id="UP000000851"/>
    </source>
</evidence>
<keyword evidence="4" id="KW-1185">Reference proteome</keyword>
<protein>
    <submittedName>
        <fullName evidence="3">Glycoside hydrolase family 76</fullName>
    </submittedName>
</protein>
<evidence type="ECO:0000313" key="3">
    <source>
        <dbReference type="EMBL" id="ACU75714.1"/>
    </source>
</evidence>
<reference evidence="3" key="1">
    <citation type="journal article" date="2009" name="Stand. Genomic Sci.">
        <title>Complete genome sequence of Catenulispora acidiphila type strain (ID 139908).</title>
        <authorList>
            <person name="Copeland A."/>
            <person name="Lapidus A."/>
            <person name="Glavina Del Rio T."/>
            <person name="Nolan M."/>
            <person name="Lucas S."/>
            <person name="Chen F."/>
            <person name="Tice H."/>
            <person name="Cheng J.F."/>
            <person name="Bruce D."/>
            <person name="Goodwin L."/>
            <person name="Pitluck S."/>
            <person name="Mikhailova N."/>
            <person name="Pati A."/>
            <person name="Ivanova N."/>
            <person name="Mavromatis K."/>
            <person name="Chen A."/>
            <person name="Palaniappan K."/>
            <person name="Chain P."/>
            <person name="Land M."/>
            <person name="Hauser L."/>
            <person name="Chang Y.J."/>
            <person name="Jeffries C.D."/>
            <person name="Chertkov O."/>
            <person name="Brettin T."/>
            <person name="Detter J.C."/>
            <person name="Han C."/>
            <person name="Ali Z."/>
            <person name="Tindall B.J."/>
            <person name="Goker M."/>
            <person name="Bristow J."/>
            <person name="Eisen J.A."/>
            <person name="Markowitz V."/>
            <person name="Hugenholtz P."/>
            <person name="Kyrpides N.C."/>
            <person name="Klenk H.P."/>
        </authorList>
    </citation>
    <scope>NUCLEOTIDE SEQUENCE [LARGE SCALE GENOMIC DNA]</scope>
    <source>
        <strain evidence="3">DSM 44928</strain>
    </source>
</reference>
<evidence type="ECO:0000256" key="1">
    <source>
        <dbReference type="SAM" id="SignalP"/>
    </source>
</evidence>
<feature type="signal peptide" evidence="1">
    <location>
        <begin position="1"/>
        <end position="24"/>
    </location>
</feature>
<dbReference type="HOGENOM" id="CLU_539738_0_0_11"/>
<dbReference type="CAZy" id="GH76">
    <property type="family name" value="Glycoside Hydrolase Family 76"/>
</dbReference>
<sequence length="514" mass="55935" precursor="true">MKRKTALAATCTALLLGVTGAVMLAPSAVATASLPSATTVYQDWNKAFLVQANGETFYNSELKSKGIKRSTMWIAALDIQVAQDRYDLTHSAADRQVAVDLVTTYIKHEGTDWASWDGWNDDLAWDITTVLRGYQQSGNTAWLTVAEDQFAKTYNRGWSSAGGGGIWEHDTSGSKCALSNDPMISIASTLYQITGDQAYLTKAKAIYAWMRSKVVNTSTGVVNECVSIPKGKSGPTTLLKSDNAYNAGSWIEAADNLYRITGDTQYRDDAQRTADHFLNHVPIVANSQGNSTSYQYWLFKGIGDFCTDANLCSRYDAWMRSNAAKAWSERDSDNVTWNNWNKKTDEPNADAFEMIGMVAVFQALPDTAASPFKGTYEIKNVHSGLSLGAKGDSTAASAPIVQNKDTKDASASWSFVQESNGYYEIKNVRSGLILAVSGTLGKPGSLVVQSPAAGIRSGEDQWMPVKNSDGTWSFSNRNSKLALDNYTGSTAAGNQYGQWTPTDGSDQRFDLISR</sequence>
<dbReference type="AlphaFoldDB" id="C7Q3E9"/>
<dbReference type="KEGG" id="cai:Caci_6876"/>
<dbReference type="Gene3D" id="1.50.10.20">
    <property type="match status" value="1"/>
</dbReference>
<keyword evidence="1" id="KW-0732">Signal</keyword>
<dbReference type="InterPro" id="IPR053169">
    <property type="entry name" value="MUG_Protein"/>
</dbReference>
<dbReference type="Pfam" id="PF03663">
    <property type="entry name" value="Glyco_hydro_76"/>
    <property type="match status" value="1"/>
</dbReference>
<feature type="chain" id="PRO_5002982858" evidence="1">
    <location>
        <begin position="25"/>
        <end position="514"/>
    </location>
</feature>
<dbReference type="eggNOG" id="COG4833">
    <property type="taxonomic scope" value="Bacteria"/>
</dbReference>
<dbReference type="PANTHER" id="PTHR47791:SF3">
    <property type="entry name" value="MEIOTICALLY UP-REGULATED GENE 191 PROTEIN"/>
    <property type="match status" value="1"/>
</dbReference>
<dbReference type="SUPFAM" id="SSF48208">
    <property type="entry name" value="Six-hairpin glycosidases"/>
    <property type="match status" value="1"/>
</dbReference>
<dbReference type="InterPro" id="IPR005198">
    <property type="entry name" value="Glyco_hydro_76"/>
</dbReference>
<evidence type="ECO:0000259" key="2">
    <source>
        <dbReference type="Pfam" id="PF14200"/>
    </source>
</evidence>
<dbReference type="Proteomes" id="UP000000851">
    <property type="component" value="Chromosome"/>
</dbReference>
<dbReference type="GO" id="GO:0005975">
    <property type="term" value="P:carbohydrate metabolic process"/>
    <property type="evidence" value="ECO:0007669"/>
    <property type="project" value="InterPro"/>
</dbReference>
<dbReference type="STRING" id="479433.Caci_6876"/>
<organism evidence="3 4">
    <name type="scientific">Catenulispora acidiphila (strain DSM 44928 / JCM 14897 / NBRC 102108 / NRRL B-24433 / ID139908)</name>
    <dbReference type="NCBI Taxonomy" id="479433"/>
    <lineage>
        <taxon>Bacteria</taxon>
        <taxon>Bacillati</taxon>
        <taxon>Actinomycetota</taxon>
        <taxon>Actinomycetes</taxon>
        <taxon>Catenulisporales</taxon>
        <taxon>Catenulisporaceae</taxon>
        <taxon>Catenulispora</taxon>
    </lineage>
</organism>
<gene>
    <name evidence="3" type="ordered locus">Caci_6876</name>
</gene>
<name>C7Q3E9_CATAD</name>